<gene>
    <name evidence="1" type="ORF">KA717_17310</name>
</gene>
<evidence type="ECO:0008006" key="2">
    <source>
        <dbReference type="Google" id="ProtNLM"/>
    </source>
</evidence>
<organism evidence="1">
    <name type="scientific">Woronichinia naegeliana WA131</name>
    <dbReference type="NCBI Taxonomy" id="2824559"/>
    <lineage>
        <taxon>Bacteria</taxon>
        <taxon>Bacillati</taxon>
        <taxon>Cyanobacteriota</taxon>
        <taxon>Cyanophyceae</taxon>
        <taxon>Synechococcales</taxon>
        <taxon>Coelosphaeriaceae</taxon>
        <taxon>Woronichinia</taxon>
    </lineage>
</organism>
<dbReference type="SUPFAM" id="SSF47598">
    <property type="entry name" value="Ribbon-helix-helix"/>
    <property type="match status" value="1"/>
</dbReference>
<proteinExistence type="predicted"/>
<reference evidence="1" key="1">
    <citation type="submission" date="2021-04" db="EMBL/GenBank/DDBJ databases">
        <title>Genome sequence of Woronichinia naegeliana from Washington state freshwater lake bloom.</title>
        <authorList>
            <person name="Dreher T.W."/>
        </authorList>
    </citation>
    <scope>NUCLEOTIDE SEQUENCE</scope>
    <source>
        <strain evidence="1">WA131</strain>
    </source>
</reference>
<evidence type="ECO:0000313" key="1">
    <source>
        <dbReference type="EMBL" id="UXE64117.1"/>
    </source>
</evidence>
<dbReference type="EMBL" id="CP073041">
    <property type="protein sequence ID" value="UXE64117.1"/>
    <property type="molecule type" value="Genomic_DNA"/>
</dbReference>
<dbReference type="InterPro" id="IPR010985">
    <property type="entry name" value="Ribbon_hlx_hlx"/>
</dbReference>
<dbReference type="KEGG" id="wna:KA717_17310"/>
<dbReference type="GO" id="GO:0006355">
    <property type="term" value="P:regulation of DNA-templated transcription"/>
    <property type="evidence" value="ECO:0007669"/>
    <property type="project" value="InterPro"/>
</dbReference>
<sequence length="74" mass="8555">MIKAINLTESIEERLLAICQQMGCKENELIEEAILNYLEDFEDIQDANERLSNRPENYLTLAEVEQELGLANRV</sequence>
<protein>
    <recommendedName>
        <fullName evidence="2">CopG family transcriptional regulator</fullName>
    </recommendedName>
</protein>
<dbReference type="AlphaFoldDB" id="A0A977L2B0"/>
<dbReference type="Proteomes" id="UP001065613">
    <property type="component" value="Chromosome"/>
</dbReference>
<name>A0A977L2B0_9CYAN</name>
<accession>A0A977L2B0</accession>